<accession>A0A934MJ49</accession>
<dbReference type="RefSeq" id="WP_198883799.1">
    <property type="nucleotide sequence ID" value="NZ_JAEKJA010000021.1"/>
</dbReference>
<evidence type="ECO:0000313" key="2">
    <source>
        <dbReference type="Proteomes" id="UP000609531"/>
    </source>
</evidence>
<dbReference type="Proteomes" id="UP000609531">
    <property type="component" value="Unassembled WGS sequence"/>
</dbReference>
<dbReference type="EMBL" id="JAEKJA010000021">
    <property type="protein sequence ID" value="MBJ3777896.1"/>
    <property type="molecule type" value="Genomic_DNA"/>
</dbReference>
<gene>
    <name evidence="1" type="ORF">JCR33_19490</name>
</gene>
<name>A0A934MJ49_9HYPH</name>
<proteinExistence type="predicted"/>
<organism evidence="1 2">
    <name type="scientific">Acuticoccus mangrovi</name>
    <dbReference type="NCBI Taxonomy" id="2796142"/>
    <lineage>
        <taxon>Bacteria</taxon>
        <taxon>Pseudomonadati</taxon>
        <taxon>Pseudomonadota</taxon>
        <taxon>Alphaproteobacteria</taxon>
        <taxon>Hyphomicrobiales</taxon>
        <taxon>Amorphaceae</taxon>
        <taxon>Acuticoccus</taxon>
    </lineage>
</organism>
<keyword evidence="2" id="KW-1185">Reference proteome</keyword>
<comment type="caution">
    <text evidence="1">The sequence shown here is derived from an EMBL/GenBank/DDBJ whole genome shotgun (WGS) entry which is preliminary data.</text>
</comment>
<sequence length="232" mass="25661">MTNPSDSDAASLWRDDPVPQSWQGLWRRLALERADGTDDTTARVLWLQTAHLYVDLRQPAGRPDFTGVTGFADLTPEMRRYLASQGGFAGTLRWRGDDAHWQRRIDFSPPAGPPDEGTLVRDRRMMTEHGIHHAYVEHWWDDAPGAPLAVVLDAPRHIVVRAGDAFLSAEERRPVPPPPGTLVASVEAGADPAALLDCEISLGRIADGRWLILHSTLPWREGCTLSNPAATR</sequence>
<reference evidence="1" key="1">
    <citation type="submission" date="2020-12" db="EMBL/GenBank/DDBJ databases">
        <title>Bacterial taxonomy.</title>
        <authorList>
            <person name="Pan X."/>
        </authorList>
    </citation>
    <scope>NUCLEOTIDE SEQUENCE</scope>
    <source>
        <strain evidence="1">B2012</strain>
    </source>
</reference>
<evidence type="ECO:0000313" key="1">
    <source>
        <dbReference type="EMBL" id="MBJ3777896.1"/>
    </source>
</evidence>
<protein>
    <submittedName>
        <fullName evidence="1">Uncharacterized protein</fullName>
    </submittedName>
</protein>
<dbReference type="AlphaFoldDB" id="A0A934MJ49"/>